<dbReference type="PANTHER" id="PTHR46663">
    <property type="entry name" value="DIGUANYLATE CYCLASE DGCT-RELATED"/>
    <property type="match status" value="1"/>
</dbReference>
<evidence type="ECO:0000313" key="2">
    <source>
        <dbReference type="EMBL" id="GGY67540.1"/>
    </source>
</evidence>
<dbReference type="InterPro" id="IPR035965">
    <property type="entry name" value="PAS-like_dom_sf"/>
</dbReference>
<dbReference type="SUPFAM" id="SSF55785">
    <property type="entry name" value="PYP-like sensor domain (PAS domain)"/>
    <property type="match status" value="1"/>
</dbReference>
<comment type="caution">
    <text evidence="2">The sequence shown here is derived from an EMBL/GenBank/DDBJ whole genome shotgun (WGS) entry which is preliminary data.</text>
</comment>
<dbReference type="CDD" id="cd01949">
    <property type="entry name" value="GGDEF"/>
    <property type="match status" value="1"/>
</dbReference>
<proteinExistence type="predicted"/>
<dbReference type="Pfam" id="PF00990">
    <property type="entry name" value="GGDEF"/>
    <property type="match status" value="1"/>
</dbReference>
<reference evidence="3" key="1">
    <citation type="journal article" date="2019" name="Int. J. Syst. Evol. Microbiol.">
        <title>The Global Catalogue of Microorganisms (GCM) 10K type strain sequencing project: providing services to taxonomists for standard genome sequencing and annotation.</title>
        <authorList>
            <consortium name="The Broad Institute Genomics Platform"/>
            <consortium name="The Broad Institute Genome Sequencing Center for Infectious Disease"/>
            <person name="Wu L."/>
            <person name="Ma J."/>
        </authorList>
    </citation>
    <scope>NUCLEOTIDE SEQUENCE [LARGE SCALE GENOMIC DNA]</scope>
    <source>
        <strain evidence="3">KCTC 22280</strain>
    </source>
</reference>
<dbReference type="NCBIfam" id="TIGR00254">
    <property type="entry name" value="GGDEF"/>
    <property type="match status" value="1"/>
</dbReference>
<accession>A0ABQ3AUF0</accession>
<keyword evidence="3" id="KW-1185">Reference proteome</keyword>
<dbReference type="InterPro" id="IPR029787">
    <property type="entry name" value="Nucleotide_cyclase"/>
</dbReference>
<dbReference type="InterPro" id="IPR043128">
    <property type="entry name" value="Rev_trsase/Diguanyl_cyclase"/>
</dbReference>
<organism evidence="2 3">
    <name type="scientific">Marinobacter zhanjiangensis</name>
    <dbReference type="NCBI Taxonomy" id="578215"/>
    <lineage>
        <taxon>Bacteria</taxon>
        <taxon>Pseudomonadati</taxon>
        <taxon>Pseudomonadota</taxon>
        <taxon>Gammaproteobacteria</taxon>
        <taxon>Pseudomonadales</taxon>
        <taxon>Marinobacteraceae</taxon>
        <taxon>Marinobacter</taxon>
    </lineage>
</organism>
<evidence type="ECO:0000259" key="1">
    <source>
        <dbReference type="PROSITE" id="PS50887"/>
    </source>
</evidence>
<dbReference type="PROSITE" id="PS50887">
    <property type="entry name" value="GGDEF"/>
    <property type="match status" value="1"/>
</dbReference>
<dbReference type="Gene3D" id="3.30.450.20">
    <property type="entry name" value="PAS domain"/>
    <property type="match status" value="1"/>
</dbReference>
<dbReference type="SUPFAM" id="SSF55073">
    <property type="entry name" value="Nucleotide cyclase"/>
    <property type="match status" value="1"/>
</dbReference>
<dbReference type="InterPro" id="IPR052163">
    <property type="entry name" value="DGC-Regulatory_Protein"/>
</dbReference>
<name>A0ABQ3AUF0_9GAMM</name>
<feature type="domain" description="GGDEF" evidence="1">
    <location>
        <begin position="161"/>
        <end position="293"/>
    </location>
</feature>
<dbReference type="SMART" id="SM00267">
    <property type="entry name" value="GGDEF"/>
    <property type="match status" value="1"/>
</dbReference>
<gene>
    <name evidence="2" type="ORF">GCM10007071_13170</name>
</gene>
<dbReference type="InterPro" id="IPR000160">
    <property type="entry name" value="GGDEF_dom"/>
</dbReference>
<sequence>MKLARFVQTEMMQLLEDLQETGPECRGEDSRALKEHSHSMEHLVSAPLRDIDRKTPLDLVLELATELHDAISKTVTTGQSQRREFHLCLPSYFDCQFVPVFNGQNEIEAVVKTSRDISERRQTDYQAWRSVNFDPLTGLPNRLLFIDRLERVLLEAQREGSSFALLFIGLDGFKQTNDQLGHKAADRLLAQVAERISTRVRTMDTLARLGGDEFTLILQETNRNGAKEAARKVLTSLKQGFEVDSQRIHISGSIGLALFPNDGQDVDTLMDDADQAMYAAKAHGGQRVQVYESSMAPRESEQTWLSKDLHDALRENQLRAC</sequence>
<dbReference type="PANTHER" id="PTHR46663:SF3">
    <property type="entry name" value="SLL0267 PROTEIN"/>
    <property type="match status" value="1"/>
</dbReference>
<dbReference type="RefSeq" id="WP_189574567.1">
    <property type="nucleotide sequence ID" value="NZ_BMXV01000002.1"/>
</dbReference>
<evidence type="ECO:0000313" key="3">
    <source>
        <dbReference type="Proteomes" id="UP000601597"/>
    </source>
</evidence>
<protein>
    <recommendedName>
        <fullName evidence="1">GGDEF domain-containing protein</fullName>
    </recommendedName>
</protein>
<dbReference type="EMBL" id="BMXV01000002">
    <property type="protein sequence ID" value="GGY67540.1"/>
    <property type="molecule type" value="Genomic_DNA"/>
</dbReference>
<dbReference type="Proteomes" id="UP000601597">
    <property type="component" value="Unassembled WGS sequence"/>
</dbReference>
<dbReference type="Gene3D" id="3.30.70.270">
    <property type="match status" value="1"/>
</dbReference>